<accession>A0ACC1T8D1</accession>
<gene>
    <name evidence="1" type="ORF">NM688_g2494</name>
</gene>
<protein>
    <submittedName>
        <fullName evidence="1">Uncharacterized protein</fullName>
    </submittedName>
</protein>
<reference evidence="1" key="1">
    <citation type="submission" date="2022-07" db="EMBL/GenBank/DDBJ databases">
        <title>Genome Sequence of Phlebia brevispora.</title>
        <authorList>
            <person name="Buettner E."/>
        </authorList>
    </citation>
    <scope>NUCLEOTIDE SEQUENCE</scope>
    <source>
        <strain evidence="1">MPL23</strain>
    </source>
</reference>
<evidence type="ECO:0000313" key="1">
    <source>
        <dbReference type="EMBL" id="KAJ3555592.1"/>
    </source>
</evidence>
<dbReference type="EMBL" id="JANHOG010000317">
    <property type="protein sequence ID" value="KAJ3555592.1"/>
    <property type="molecule type" value="Genomic_DNA"/>
</dbReference>
<organism evidence="1 2">
    <name type="scientific">Phlebia brevispora</name>
    <dbReference type="NCBI Taxonomy" id="194682"/>
    <lineage>
        <taxon>Eukaryota</taxon>
        <taxon>Fungi</taxon>
        <taxon>Dikarya</taxon>
        <taxon>Basidiomycota</taxon>
        <taxon>Agaricomycotina</taxon>
        <taxon>Agaricomycetes</taxon>
        <taxon>Polyporales</taxon>
        <taxon>Meruliaceae</taxon>
        <taxon>Phlebia</taxon>
    </lineage>
</organism>
<sequence length="300" mass="32963">MLVIKPRWGSQTYQRPISKVLVTGSTVLFLTISAHWIINVVRASNALVANGGIPNGSLMSYGNIADPLDVASVGALYSFEIAVADMIMLYRLWIVWDDNRYVCAFPALSFLGFVVMGIGVTFQFTQVKPGQNVFLTECGRWIASALVLTLATNLYCSIMISYRIWSTNRGLSIRHAQSSRIIYVIVVIVESTVIYTFFSLFTLVAYLAKSNVQFVPLNATSPIIGIAFSLVIVRAGLGLGQQHMSTIHMNASDASRGHRSQTSNVPLTVNIRRQTETARTGDDVISIEKVSETAYEANLP</sequence>
<comment type="caution">
    <text evidence="1">The sequence shown here is derived from an EMBL/GenBank/DDBJ whole genome shotgun (WGS) entry which is preliminary data.</text>
</comment>
<keyword evidence="2" id="KW-1185">Reference proteome</keyword>
<proteinExistence type="predicted"/>
<dbReference type="Proteomes" id="UP001148662">
    <property type="component" value="Unassembled WGS sequence"/>
</dbReference>
<evidence type="ECO:0000313" key="2">
    <source>
        <dbReference type="Proteomes" id="UP001148662"/>
    </source>
</evidence>
<name>A0ACC1T8D1_9APHY</name>